<dbReference type="Gene3D" id="2.115.10.20">
    <property type="entry name" value="Glycosyl hydrolase domain, family 43"/>
    <property type="match status" value="1"/>
</dbReference>
<evidence type="ECO:0000256" key="2">
    <source>
        <dbReference type="ARBA" id="ARBA00022651"/>
    </source>
</evidence>
<evidence type="ECO:0000313" key="9">
    <source>
        <dbReference type="Proteomes" id="UP001596220"/>
    </source>
</evidence>
<feature type="signal peptide" evidence="6">
    <location>
        <begin position="1"/>
        <end position="30"/>
    </location>
</feature>
<feature type="domain" description="F5/8 type C" evidence="7">
    <location>
        <begin position="495"/>
        <end position="642"/>
    </location>
</feature>
<evidence type="ECO:0000256" key="6">
    <source>
        <dbReference type="SAM" id="SignalP"/>
    </source>
</evidence>
<dbReference type="InterPro" id="IPR010496">
    <property type="entry name" value="AL/BT2_dom"/>
</dbReference>
<dbReference type="PROSITE" id="PS50022">
    <property type="entry name" value="FA58C_3"/>
    <property type="match status" value="1"/>
</dbReference>
<proteinExistence type="inferred from homology"/>
<comment type="similarity">
    <text evidence="1">Belongs to the glycosyl hydrolase 43 family.</text>
</comment>
<protein>
    <submittedName>
        <fullName evidence="8">Family 43 glycosylhydrolase</fullName>
    </submittedName>
</protein>
<dbReference type="CDD" id="cd18827">
    <property type="entry name" value="GH43_XlnD-like"/>
    <property type="match status" value="1"/>
</dbReference>
<gene>
    <name evidence="8" type="ORF">ACFP3R_01575</name>
</gene>
<evidence type="ECO:0000256" key="4">
    <source>
        <dbReference type="ARBA" id="ARBA00023277"/>
    </source>
</evidence>
<keyword evidence="2" id="KW-0858">Xylan degradation</keyword>
<keyword evidence="3" id="KW-0378">Hydrolase</keyword>
<keyword evidence="4" id="KW-0119">Carbohydrate metabolism</keyword>
<dbReference type="RefSeq" id="WP_380631989.1">
    <property type="nucleotide sequence ID" value="NZ_JBHSQO010000001.1"/>
</dbReference>
<dbReference type="EMBL" id="JBHSQO010000001">
    <property type="protein sequence ID" value="MFC6087954.1"/>
    <property type="molecule type" value="Genomic_DNA"/>
</dbReference>
<keyword evidence="5" id="KW-0326">Glycosidase</keyword>
<keyword evidence="2" id="KW-0624">Polysaccharide degradation</keyword>
<keyword evidence="6" id="KW-0732">Signal</keyword>
<dbReference type="Gene3D" id="2.60.120.260">
    <property type="entry name" value="Galactose-binding domain-like"/>
    <property type="match status" value="1"/>
</dbReference>
<dbReference type="SUPFAM" id="SSF75005">
    <property type="entry name" value="Arabinanase/levansucrase/invertase"/>
    <property type="match status" value="1"/>
</dbReference>
<keyword evidence="9" id="KW-1185">Reference proteome</keyword>
<dbReference type="Gene3D" id="2.60.120.560">
    <property type="entry name" value="Exo-inulinase, domain 1"/>
    <property type="match status" value="1"/>
</dbReference>
<evidence type="ECO:0000313" key="8">
    <source>
        <dbReference type="EMBL" id="MFC6087954.1"/>
    </source>
</evidence>
<dbReference type="PANTHER" id="PTHR43772">
    <property type="entry name" value="ENDO-1,4-BETA-XYLANASE"/>
    <property type="match status" value="1"/>
</dbReference>
<dbReference type="PANTHER" id="PTHR43772:SF2">
    <property type="entry name" value="PUTATIVE (AFU_ORTHOLOGUE AFUA_2G04480)-RELATED"/>
    <property type="match status" value="1"/>
</dbReference>
<dbReference type="InterPro" id="IPR006710">
    <property type="entry name" value="Glyco_hydro_43"/>
</dbReference>
<dbReference type="InterPro" id="IPR008979">
    <property type="entry name" value="Galactose-bd-like_sf"/>
</dbReference>
<comment type="caution">
    <text evidence="8">The sequence shown here is derived from an EMBL/GenBank/DDBJ whole genome shotgun (WGS) entry which is preliminary data.</text>
</comment>
<feature type="chain" id="PRO_5045692890" evidence="6">
    <location>
        <begin position="31"/>
        <end position="642"/>
    </location>
</feature>
<dbReference type="Pfam" id="PF04616">
    <property type="entry name" value="Glyco_hydro_43"/>
    <property type="match status" value="1"/>
</dbReference>
<dbReference type="InterPro" id="IPR023296">
    <property type="entry name" value="Glyco_hydro_beta-prop_sf"/>
</dbReference>
<dbReference type="Pfam" id="PF00754">
    <property type="entry name" value="F5_F8_type_C"/>
    <property type="match status" value="1"/>
</dbReference>
<accession>A0ABW1NX91</accession>
<dbReference type="Pfam" id="PF06439">
    <property type="entry name" value="3keto-disac_hyd"/>
    <property type="match status" value="1"/>
</dbReference>
<evidence type="ECO:0000256" key="1">
    <source>
        <dbReference type="ARBA" id="ARBA00009865"/>
    </source>
</evidence>
<reference evidence="9" key="1">
    <citation type="journal article" date="2019" name="Int. J. Syst. Evol. Microbiol.">
        <title>The Global Catalogue of Microorganisms (GCM) 10K type strain sequencing project: providing services to taxonomists for standard genome sequencing and annotation.</title>
        <authorList>
            <consortium name="The Broad Institute Genomics Platform"/>
            <consortium name="The Broad Institute Genome Sequencing Center for Infectious Disease"/>
            <person name="Wu L."/>
            <person name="Ma J."/>
        </authorList>
    </citation>
    <scope>NUCLEOTIDE SEQUENCE [LARGE SCALE GENOMIC DNA]</scope>
    <source>
        <strain evidence="9">CGMCC 4.7246</strain>
    </source>
</reference>
<sequence length="642" mass="67509">MTALAKPVSTALAALLVGGVLTTSSPPAVAAAAPDLPTAVAGNPFVDGWYADPDVAVYGDRYWVYPTTSKRYAEQTYLDAFSSTDLVHWTKHPNVLTTADVSWAEEAVWAPAPVARNGRYYLYFAANDIQGDTQLGGIGVAVADRPEGPYRDAIGRPLVDAFHNGAQPIDQDVFIDDDGQAYMYYGGHSHANVVKLNPDMVSLGRFADGSTYREITPSGYVEGAQMFKRGGRYYLMWSEGGWTGPDYSVSYAIADSPTGPFAKLDEVLAQDPAVARGSGHNAVLNVPGTDTWYIVYHRRPLGETDGNHRQLAYDRMYFNADGTIRRVAMKVQDNFADDNTHGWKTHGGTWTASGGRLRTDASAGGKALLDTNFGDFTQDTQVTVTSGGGDAGLVFRATRPAVGADAYAGYYAGISPAGRVVLGRADNSWTSLGSAPLTTAVGTAHRLRVTAIGASIRVYVDDMTTPRLDVVDAAFASGANGVRVFNAAATFDDVAVGPAVGPVANLAQGRPATGTPPCAPGEGPEKAVNGTVTGGNGDKFCSSTPGAWLRVDLGASRSISRFEIAHAQAGGEQAGFNTRAFGLSVSPDGTTWTRVVDVAGNSAATTVHPVSGVSGRHVRLDVGTPTGTTDGATRIYELRVFG</sequence>
<dbReference type="Proteomes" id="UP001596220">
    <property type="component" value="Unassembled WGS sequence"/>
</dbReference>
<organism evidence="8 9">
    <name type="scientific">Saccharothrix lopnurensis</name>
    <dbReference type="NCBI Taxonomy" id="1670621"/>
    <lineage>
        <taxon>Bacteria</taxon>
        <taxon>Bacillati</taxon>
        <taxon>Actinomycetota</taxon>
        <taxon>Actinomycetes</taxon>
        <taxon>Pseudonocardiales</taxon>
        <taxon>Pseudonocardiaceae</taxon>
        <taxon>Saccharothrix</taxon>
    </lineage>
</organism>
<evidence type="ECO:0000256" key="3">
    <source>
        <dbReference type="ARBA" id="ARBA00022801"/>
    </source>
</evidence>
<dbReference type="SUPFAM" id="SSF49785">
    <property type="entry name" value="Galactose-binding domain-like"/>
    <property type="match status" value="1"/>
</dbReference>
<dbReference type="InterPro" id="IPR000421">
    <property type="entry name" value="FA58C"/>
</dbReference>
<dbReference type="InterPro" id="IPR052176">
    <property type="entry name" value="Glycosyl_Hydrlase_43_Enz"/>
</dbReference>
<evidence type="ECO:0000259" key="7">
    <source>
        <dbReference type="PROSITE" id="PS50022"/>
    </source>
</evidence>
<name>A0ABW1NX91_9PSEU</name>
<evidence type="ECO:0000256" key="5">
    <source>
        <dbReference type="ARBA" id="ARBA00023295"/>
    </source>
</evidence>